<dbReference type="RefSeq" id="WP_380974317.1">
    <property type="nucleotide sequence ID" value="NZ_JBHTEF010000001.1"/>
</dbReference>
<keyword evidence="10" id="KW-1185">Reference proteome</keyword>
<evidence type="ECO:0000259" key="8">
    <source>
        <dbReference type="Pfam" id="PF00857"/>
    </source>
</evidence>
<organism evidence="9 10">
    <name type="scientific">Schaalia naturae</name>
    <dbReference type="NCBI Taxonomy" id="635203"/>
    <lineage>
        <taxon>Bacteria</taxon>
        <taxon>Bacillati</taxon>
        <taxon>Actinomycetota</taxon>
        <taxon>Actinomycetes</taxon>
        <taxon>Actinomycetales</taxon>
        <taxon>Actinomycetaceae</taxon>
        <taxon>Schaalia</taxon>
    </lineage>
</organism>
<dbReference type="SUPFAM" id="SSF52499">
    <property type="entry name" value="Isochorismatase-like hydrolases"/>
    <property type="match status" value="1"/>
</dbReference>
<keyword evidence="3" id="KW-0479">Metal-binding</keyword>
<keyword evidence="4" id="KW-0378">Hydrolase</keyword>
<dbReference type="InterPro" id="IPR000868">
    <property type="entry name" value="Isochorismatase-like_dom"/>
</dbReference>
<comment type="similarity">
    <text evidence="1">Belongs to the isochorismatase family.</text>
</comment>
<evidence type="ECO:0000256" key="2">
    <source>
        <dbReference type="ARBA" id="ARBA00022642"/>
    </source>
</evidence>
<sequence>MSRALIIVDVQPTFCEGGALPVPGGNAVAERVAGFVEARRGAYDLVATTQDWHIDPGDHFSATPDFVDSWPPHGVAGTDEAELHPALAGVHADVAIRKGQYQAAYSGFEGATESGATLEQSLREAGVTDVDVVGLAESHCVAQTALDARAAGFTTRVLTDLTAPVSAEQGAAARQRMRAAGVGLVSSSEASAAER</sequence>
<gene>
    <name evidence="9" type="ORF">ACFQWG_08440</name>
</gene>
<accession>A0ABW2SNP9</accession>
<evidence type="ECO:0000313" key="10">
    <source>
        <dbReference type="Proteomes" id="UP001596527"/>
    </source>
</evidence>
<keyword evidence="2" id="KW-0662">Pyridine nucleotide biosynthesis</keyword>
<name>A0ABW2SNP9_9ACTO</name>
<evidence type="ECO:0000313" key="9">
    <source>
        <dbReference type="EMBL" id="MFC7581223.1"/>
    </source>
</evidence>
<comment type="caution">
    <text evidence="9">The sequence shown here is derived from an EMBL/GenBank/DDBJ whole genome shotgun (WGS) entry which is preliminary data.</text>
</comment>
<dbReference type="PANTHER" id="PTHR11080:SF2">
    <property type="entry name" value="LD05707P"/>
    <property type="match status" value="1"/>
</dbReference>
<protein>
    <recommendedName>
        <fullName evidence="6">nicotinamidase</fullName>
        <ecNumber evidence="6">3.5.1.19</ecNumber>
    </recommendedName>
    <alternativeName>
        <fullName evidence="7">Nicotinamide deamidase</fullName>
    </alternativeName>
</protein>
<dbReference type="Proteomes" id="UP001596527">
    <property type="component" value="Unassembled WGS sequence"/>
</dbReference>
<dbReference type="InterPro" id="IPR036380">
    <property type="entry name" value="Isochorismatase-like_sf"/>
</dbReference>
<dbReference type="Pfam" id="PF00857">
    <property type="entry name" value="Isochorismatase"/>
    <property type="match status" value="1"/>
</dbReference>
<dbReference type="PANTHER" id="PTHR11080">
    <property type="entry name" value="PYRAZINAMIDASE/NICOTINAMIDASE"/>
    <property type="match status" value="1"/>
</dbReference>
<comment type="pathway">
    <text evidence="5">Cofactor biosynthesis; nicotinate biosynthesis; nicotinate from nicotinamide: step 1/1.</text>
</comment>
<feature type="domain" description="Isochorismatase-like" evidence="8">
    <location>
        <begin position="4"/>
        <end position="187"/>
    </location>
</feature>
<evidence type="ECO:0000256" key="1">
    <source>
        <dbReference type="ARBA" id="ARBA00006336"/>
    </source>
</evidence>
<evidence type="ECO:0000256" key="6">
    <source>
        <dbReference type="ARBA" id="ARBA00039017"/>
    </source>
</evidence>
<reference evidence="10" key="1">
    <citation type="journal article" date="2019" name="Int. J. Syst. Evol. Microbiol.">
        <title>The Global Catalogue of Microorganisms (GCM) 10K type strain sequencing project: providing services to taxonomists for standard genome sequencing and annotation.</title>
        <authorList>
            <consortium name="The Broad Institute Genomics Platform"/>
            <consortium name="The Broad Institute Genome Sequencing Center for Infectious Disease"/>
            <person name="Wu L."/>
            <person name="Ma J."/>
        </authorList>
    </citation>
    <scope>NUCLEOTIDE SEQUENCE [LARGE SCALE GENOMIC DNA]</scope>
    <source>
        <strain evidence="10">CCUG 56698</strain>
    </source>
</reference>
<proteinExistence type="inferred from homology"/>
<evidence type="ECO:0000256" key="5">
    <source>
        <dbReference type="ARBA" id="ARBA00037900"/>
    </source>
</evidence>
<evidence type="ECO:0000256" key="3">
    <source>
        <dbReference type="ARBA" id="ARBA00022723"/>
    </source>
</evidence>
<dbReference type="InterPro" id="IPR052347">
    <property type="entry name" value="Isochorismatase_Nicotinamidase"/>
</dbReference>
<evidence type="ECO:0000256" key="7">
    <source>
        <dbReference type="ARBA" id="ARBA00043224"/>
    </source>
</evidence>
<dbReference type="Gene3D" id="3.40.50.850">
    <property type="entry name" value="Isochorismatase-like"/>
    <property type="match status" value="1"/>
</dbReference>
<dbReference type="EMBL" id="JBHTEF010000001">
    <property type="protein sequence ID" value="MFC7581223.1"/>
    <property type="molecule type" value="Genomic_DNA"/>
</dbReference>
<evidence type="ECO:0000256" key="4">
    <source>
        <dbReference type="ARBA" id="ARBA00022801"/>
    </source>
</evidence>
<dbReference type="EC" id="3.5.1.19" evidence="6"/>